<dbReference type="Pfam" id="PF13391">
    <property type="entry name" value="HNH_2"/>
    <property type="match status" value="1"/>
</dbReference>
<evidence type="ECO:0000313" key="4">
    <source>
        <dbReference type="Proteomes" id="UP000076632"/>
    </source>
</evidence>
<evidence type="ECO:0000259" key="1">
    <source>
        <dbReference type="Pfam" id="PF13391"/>
    </source>
</evidence>
<organism evidence="3 4">
    <name type="scientific">Xylona heveae (strain CBS 132557 / TC161)</name>
    <dbReference type="NCBI Taxonomy" id="1328760"/>
    <lineage>
        <taxon>Eukaryota</taxon>
        <taxon>Fungi</taxon>
        <taxon>Dikarya</taxon>
        <taxon>Ascomycota</taxon>
        <taxon>Pezizomycotina</taxon>
        <taxon>Xylonomycetes</taxon>
        <taxon>Xylonales</taxon>
        <taxon>Xylonaceae</taxon>
        <taxon>Xylona</taxon>
    </lineage>
</organism>
<feature type="domain" description="HNH nuclease" evidence="1">
    <location>
        <begin position="116"/>
        <end position="194"/>
    </location>
</feature>
<dbReference type="RefSeq" id="XP_018189439.1">
    <property type="nucleotide sequence ID" value="XM_018335040.1"/>
</dbReference>
<dbReference type="Proteomes" id="UP000076632">
    <property type="component" value="Unassembled WGS sequence"/>
</dbReference>
<accession>A0A165HSM7</accession>
<evidence type="ECO:0000313" key="3">
    <source>
        <dbReference type="EMBL" id="KZF23884.1"/>
    </source>
</evidence>
<dbReference type="InterPro" id="IPR057203">
    <property type="entry name" value="DUF7881"/>
</dbReference>
<dbReference type="EMBL" id="KV407457">
    <property type="protein sequence ID" value="KZF23884.1"/>
    <property type="molecule type" value="Genomic_DNA"/>
</dbReference>
<dbReference type="AlphaFoldDB" id="A0A165HSM7"/>
<reference evidence="3 4" key="1">
    <citation type="journal article" date="2016" name="Fungal Biol.">
        <title>The genome of Xylona heveae provides a window into fungal endophytism.</title>
        <authorList>
            <person name="Gazis R."/>
            <person name="Kuo A."/>
            <person name="Riley R."/>
            <person name="LaButti K."/>
            <person name="Lipzen A."/>
            <person name="Lin J."/>
            <person name="Amirebrahimi M."/>
            <person name="Hesse C.N."/>
            <person name="Spatafora J.W."/>
            <person name="Henrissat B."/>
            <person name="Hainaut M."/>
            <person name="Grigoriev I.V."/>
            <person name="Hibbett D.S."/>
        </authorList>
    </citation>
    <scope>NUCLEOTIDE SEQUENCE [LARGE SCALE GENOMIC DNA]</scope>
    <source>
        <strain evidence="3 4">TC161</strain>
    </source>
</reference>
<dbReference type="GeneID" id="28900177"/>
<dbReference type="InterPro" id="IPR003615">
    <property type="entry name" value="HNH_nuc"/>
</dbReference>
<gene>
    <name evidence="3" type="ORF">L228DRAFT_267841</name>
</gene>
<dbReference type="InParanoid" id="A0A165HSM7"/>
<dbReference type="Pfam" id="PF25324">
    <property type="entry name" value="DUF7881"/>
    <property type="match status" value="1"/>
</dbReference>
<name>A0A165HSM7_XYLHT</name>
<dbReference type="STRING" id="1328760.A0A165HSM7"/>
<keyword evidence="4" id="KW-1185">Reference proteome</keyword>
<dbReference type="OrthoDB" id="3433692at2759"/>
<dbReference type="OMA" id="NWAGFEA"/>
<feature type="domain" description="DUF7881" evidence="2">
    <location>
        <begin position="8"/>
        <end position="82"/>
    </location>
</feature>
<protein>
    <submittedName>
        <fullName evidence="3">Uncharacterized protein</fullName>
    </submittedName>
</protein>
<proteinExistence type="predicted"/>
<evidence type="ECO:0000259" key="2">
    <source>
        <dbReference type="Pfam" id="PF25324"/>
    </source>
</evidence>
<sequence length="305" mass="34446">MPRDRSPWRNVHFVDASNGSTLGGCYQKGSLTEETLIWILGNVLLVVEGDLVVRHQETNRTIVPSAQPVLPGTYEISASGTVHITNEPWVARIISTSISGRENAFVRGVRRRDQNCVISGEVNELAPWNDFTGLQAAHVFPLAKESLWIDNNYRRWITNIDEDSLESGINSIQNGLLMLESFHTRFDQYMFSVNPDDDYKITTFLPNSWGIDGRVLEPACRKPSGPDRVSDELLRWHFWQSVLANMRGSGEPLFETDFPSGRDQMAVLATEPYGKERLEMEVSERLKRAAHEVTSIQPVTVIFKG</sequence>